<keyword evidence="14" id="KW-1185">Reference proteome</keyword>
<dbReference type="SUPFAM" id="SSF51726">
    <property type="entry name" value="UROD/MetE-like"/>
    <property type="match status" value="1"/>
</dbReference>
<dbReference type="PANTHER" id="PTHR21091:SF169">
    <property type="entry name" value="UROPORPHYRINOGEN DECARBOXYLASE"/>
    <property type="match status" value="1"/>
</dbReference>
<dbReference type="eggNOG" id="COG0407">
    <property type="taxonomic scope" value="Bacteria"/>
</dbReference>
<dbReference type="FunFam" id="3.20.20.210:FF:000007">
    <property type="entry name" value="Uroporphyrinogen decarboxylase"/>
    <property type="match status" value="1"/>
</dbReference>
<dbReference type="OrthoDB" id="9806656at2"/>
<evidence type="ECO:0000256" key="3">
    <source>
        <dbReference type="ARBA" id="ARBA00012288"/>
    </source>
</evidence>
<comment type="catalytic activity">
    <reaction evidence="8 9">
        <text>uroporphyrinogen III + 4 H(+) = coproporphyrinogen III + 4 CO2</text>
        <dbReference type="Rhea" id="RHEA:19865"/>
        <dbReference type="ChEBI" id="CHEBI:15378"/>
        <dbReference type="ChEBI" id="CHEBI:16526"/>
        <dbReference type="ChEBI" id="CHEBI:57308"/>
        <dbReference type="ChEBI" id="CHEBI:57309"/>
        <dbReference type="EC" id="4.1.1.37"/>
    </reaction>
</comment>
<protein>
    <recommendedName>
        <fullName evidence="3 8">Uroporphyrinogen decarboxylase</fullName>
        <shortName evidence="8">UPD</shortName>
        <shortName evidence="8">URO-D</shortName>
        <ecNumber evidence="3 8">4.1.1.37</ecNumber>
    </recommendedName>
</protein>
<dbReference type="PATRIC" id="fig|1238182.3.peg.969"/>
<evidence type="ECO:0000256" key="7">
    <source>
        <dbReference type="ARBA" id="ARBA00023244"/>
    </source>
</evidence>
<dbReference type="GO" id="GO:0019353">
    <property type="term" value="P:protoporphyrinogen IX biosynthetic process from glutamate"/>
    <property type="evidence" value="ECO:0007669"/>
    <property type="project" value="TreeGrafter"/>
</dbReference>
<feature type="site" description="Transition state stabilizer" evidence="8">
    <location>
        <position position="77"/>
    </location>
</feature>
<dbReference type="HAMAP" id="MF_00218">
    <property type="entry name" value="URO_D"/>
    <property type="match status" value="1"/>
</dbReference>
<dbReference type="AlphaFoldDB" id="K9H3P6"/>
<dbReference type="PROSITE" id="PS00906">
    <property type="entry name" value="UROD_1"/>
    <property type="match status" value="1"/>
</dbReference>
<comment type="pathway">
    <text evidence="1 8 9">Porphyrin-containing compound metabolism; protoporphyrin-IX biosynthesis; coproporphyrinogen-III from 5-aminolevulinate: step 4/4.</text>
</comment>
<evidence type="ECO:0000256" key="9">
    <source>
        <dbReference type="RuleBase" id="RU000554"/>
    </source>
</evidence>
<gene>
    <name evidence="8" type="primary">hemE</name>
    <name evidence="13" type="ORF">C882_3221</name>
</gene>
<dbReference type="CDD" id="cd00717">
    <property type="entry name" value="URO-D"/>
    <property type="match status" value="1"/>
</dbReference>
<evidence type="ECO:0000256" key="8">
    <source>
        <dbReference type="HAMAP-Rule" id="MF_00218"/>
    </source>
</evidence>
<dbReference type="STRING" id="1238182.C882_3221"/>
<evidence type="ECO:0000256" key="10">
    <source>
        <dbReference type="RuleBase" id="RU004169"/>
    </source>
</evidence>
<evidence type="ECO:0000313" key="14">
    <source>
        <dbReference type="Proteomes" id="UP000009881"/>
    </source>
</evidence>
<evidence type="ECO:0000256" key="2">
    <source>
        <dbReference type="ARBA" id="ARBA00009935"/>
    </source>
</evidence>
<accession>K9H3P6</accession>
<keyword evidence="6 8" id="KW-0456">Lyase</keyword>
<dbReference type="EMBL" id="ANHY01000004">
    <property type="protein sequence ID" value="EKV32157.1"/>
    <property type="molecule type" value="Genomic_DNA"/>
</dbReference>
<comment type="caution">
    <text evidence="13">The sequence shown here is derived from an EMBL/GenBank/DDBJ whole genome shotgun (WGS) entry which is preliminary data.</text>
</comment>
<evidence type="ECO:0000259" key="11">
    <source>
        <dbReference type="PROSITE" id="PS00906"/>
    </source>
</evidence>
<comment type="subcellular location">
    <subcellularLocation>
        <location evidence="8">Cytoplasm</location>
    </subcellularLocation>
</comment>
<keyword evidence="5 8" id="KW-0210">Decarboxylase</keyword>
<dbReference type="InterPro" id="IPR038071">
    <property type="entry name" value="UROD/MetE-like_sf"/>
</dbReference>
<dbReference type="Pfam" id="PF01208">
    <property type="entry name" value="URO-D"/>
    <property type="match status" value="1"/>
</dbReference>
<comment type="subunit">
    <text evidence="8">Homodimer.</text>
</comment>
<keyword evidence="7 8" id="KW-0627">Porphyrin biosynthesis</keyword>
<feature type="domain" description="Uroporphyrinogen decarboxylase (URO-D)" evidence="12">
    <location>
        <begin position="141"/>
        <end position="157"/>
    </location>
</feature>
<evidence type="ECO:0000256" key="1">
    <source>
        <dbReference type="ARBA" id="ARBA00004804"/>
    </source>
</evidence>
<dbReference type="EC" id="4.1.1.37" evidence="3 8"/>
<dbReference type="PANTHER" id="PTHR21091">
    <property type="entry name" value="METHYLTETRAHYDROFOLATE:HOMOCYSTEINE METHYLTRANSFERASE RELATED"/>
    <property type="match status" value="1"/>
</dbReference>
<dbReference type="PROSITE" id="PS00907">
    <property type="entry name" value="UROD_2"/>
    <property type="match status" value="1"/>
</dbReference>
<dbReference type="InterPro" id="IPR006361">
    <property type="entry name" value="Uroporphyrinogen_deCO2ase_HemE"/>
</dbReference>
<feature type="binding site" evidence="8">
    <location>
        <position position="208"/>
    </location>
    <ligand>
        <name>substrate</name>
    </ligand>
</feature>
<reference evidence="13 14" key="1">
    <citation type="journal article" date="2013" name="Genome Announc.">
        <title>Draft Genome Sequence of an Alphaproteobacterium, Caenispirillum salinarum AK4(T), Isolated from a Solar Saltern.</title>
        <authorList>
            <person name="Khatri I."/>
            <person name="Singh A."/>
            <person name="Korpole S."/>
            <person name="Pinnaka A.K."/>
            <person name="Subramanian S."/>
        </authorList>
    </citation>
    <scope>NUCLEOTIDE SEQUENCE [LARGE SCALE GENOMIC DNA]</scope>
    <source>
        <strain evidence="13 14">AK4</strain>
    </source>
</reference>
<dbReference type="NCBIfam" id="TIGR01464">
    <property type="entry name" value="hemE"/>
    <property type="match status" value="1"/>
</dbReference>
<feature type="binding site" evidence="8">
    <location>
        <position position="77"/>
    </location>
    <ligand>
        <name>substrate</name>
    </ligand>
</feature>
<sequence>MPETSEKRFLRVLNGETLSPPPIWLMRQAGRYLPEYREVRAKAGDFLTLCYTPDYAVEVTHQPLRRYGFDAAILFSDILVIPHALGQPLRFVKGEGPKLDPVRSVEELGSLDPSRVLPTLAPVFETVRRLGKEIPPATALIGFCGAPWTVATYMVEGGGSKDYANTKKWAYSDPEGFDRLIGMLVDATTAYLIEQVDAGAEALQIFDSWAGVLADDAFERWSIRPIADITRRVKEARPGTKVIGFPRGAGPMYPAFIEKTGVDAVSLDTTVPLDYARDHIQPRCPVQGNLDPILLIAGGQAMLDRIDRTLDVLGKGPFIFNLGHGITPETPPENVAMMVEHIRKAGS</sequence>
<dbReference type="InterPro" id="IPR000257">
    <property type="entry name" value="Uroporphyrinogen_deCOase"/>
</dbReference>
<comment type="similarity">
    <text evidence="2 8 10">Belongs to the uroporphyrinogen decarboxylase family.</text>
</comment>
<name>K9H3P6_9PROT</name>
<organism evidence="13 14">
    <name type="scientific">Caenispirillum salinarum AK4</name>
    <dbReference type="NCBI Taxonomy" id="1238182"/>
    <lineage>
        <taxon>Bacteria</taxon>
        <taxon>Pseudomonadati</taxon>
        <taxon>Pseudomonadota</taxon>
        <taxon>Alphaproteobacteria</taxon>
        <taxon>Rhodospirillales</taxon>
        <taxon>Novispirillaceae</taxon>
        <taxon>Caenispirillum</taxon>
    </lineage>
</organism>
<dbReference type="GO" id="GO:0005829">
    <property type="term" value="C:cytosol"/>
    <property type="evidence" value="ECO:0007669"/>
    <property type="project" value="TreeGrafter"/>
</dbReference>
<feature type="domain" description="Uroporphyrinogen decarboxylase (URO-D)" evidence="11">
    <location>
        <begin position="22"/>
        <end position="31"/>
    </location>
</feature>
<proteinExistence type="inferred from homology"/>
<evidence type="ECO:0000256" key="5">
    <source>
        <dbReference type="ARBA" id="ARBA00022793"/>
    </source>
</evidence>
<dbReference type="GO" id="GO:0004853">
    <property type="term" value="F:uroporphyrinogen decarboxylase activity"/>
    <property type="evidence" value="ECO:0007669"/>
    <property type="project" value="UniProtKB-UniRule"/>
</dbReference>
<dbReference type="Proteomes" id="UP000009881">
    <property type="component" value="Unassembled WGS sequence"/>
</dbReference>
<comment type="caution">
    <text evidence="8">Lacks conserved residue(s) required for the propagation of feature annotation.</text>
</comment>
<evidence type="ECO:0000256" key="6">
    <source>
        <dbReference type="ARBA" id="ARBA00023239"/>
    </source>
</evidence>
<feature type="binding site" evidence="8">
    <location>
        <begin position="27"/>
        <end position="31"/>
    </location>
    <ligand>
        <name>substrate</name>
    </ligand>
</feature>
<keyword evidence="4 8" id="KW-0963">Cytoplasm</keyword>
<feature type="binding site" evidence="8">
    <location>
        <position position="153"/>
    </location>
    <ligand>
        <name>substrate</name>
    </ligand>
</feature>
<dbReference type="RefSeq" id="WP_009539418.1">
    <property type="nucleotide sequence ID" value="NZ_ANHY01000004.1"/>
</dbReference>
<evidence type="ECO:0000313" key="13">
    <source>
        <dbReference type="EMBL" id="EKV32157.1"/>
    </source>
</evidence>
<feature type="binding site" evidence="8">
    <location>
        <position position="324"/>
    </location>
    <ligand>
        <name>substrate</name>
    </ligand>
</feature>
<evidence type="ECO:0000259" key="12">
    <source>
        <dbReference type="PROSITE" id="PS00907"/>
    </source>
</evidence>
<dbReference type="Gene3D" id="3.20.20.210">
    <property type="match status" value="1"/>
</dbReference>
<evidence type="ECO:0000256" key="4">
    <source>
        <dbReference type="ARBA" id="ARBA00022490"/>
    </source>
</evidence>
<comment type="function">
    <text evidence="8">Catalyzes the decarboxylation of four acetate groups of uroporphyrinogen-III to yield coproporphyrinogen-III.</text>
</comment>
<dbReference type="UniPathway" id="UPA00251">
    <property type="reaction ID" value="UER00321"/>
</dbReference>